<reference evidence="4 5" key="1">
    <citation type="journal article" date="2014" name="Genome Biol. Evol.">
        <title>Comparative genomics and transcriptomics analyses reveal divergent lifestyle features of nematode endoparasitic fungus Hirsutella minnesotensis.</title>
        <authorList>
            <person name="Lai Y."/>
            <person name="Liu K."/>
            <person name="Zhang X."/>
            <person name="Zhang X."/>
            <person name="Li K."/>
            <person name="Wang N."/>
            <person name="Shu C."/>
            <person name="Wu Y."/>
            <person name="Wang C."/>
            <person name="Bushley K.E."/>
            <person name="Xiang M."/>
            <person name="Liu X."/>
        </authorList>
    </citation>
    <scope>NUCLEOTIDE SEQUENCE [LARGE SCALE GENOMIC DNA]</scope>
    <source>
        <strain evidence="4 5">3608</strain>
    </source>
</reference>
<feature type="domain" description="Sulfatase-modifying factor enzyme-like" evidence="3">
    <location>
        <begin position="169"/>
        <end position="443"/>
    </location>
</feature>
<evidence type="ECO:0000256" key="2">
    <source>
        <dbReference type="SAM" id="SignalP"/>
    </source>
</evidence>
<feature type="signal peptide" evidence="2">
    <location>
        <begin position="1"/>
        <end position="19"/>
    </location>
</feature>
<dbReference type="InterPro" id="IPR005532">
    <property type="entry name" value="SUMF_dom"/>
</dbReference>
<organism evidence="4 5">
    <name type="scientific">Hirsutella minnesotensis 3608</name>
    <dbReference type="NCBI Taxonomy" id="1043627"/>
    <lineage>
        <taxon>Eukaryota</taxon>
        <taxon>Fungi</taxon>
        <taxon>Dikarya</taxon>
        <taxon>Ascomycota</taxon>
        <taxon>Pezizomycotina</taxon>
        <taxon>Sordariomycetes</taxon>
        <taxon>Hypocreomycetidae</taxon>
        <taxon>Hypocreales</taxon>
        <taxon>Ophiocordycipitaceae</taxon>
        <taxon>Hirsutella</taxon>
    </lineage>
</organism>
<evidence type="ECO:0000256" key="1">
    <source>
        <dbReference type="SAM" id="MobiDB-lite"/>
    </source>
</evidence>
<dbReference type="SUPFAM" id="SSF56436">
    <property type="entry name" value="C-type lectin-like"/>
    <property type="match status" value="1"/>
</dbReference>
<dbReference type="InterPro" id="IPR051043">
    <property type="entry name" value="Sulfatase_Mod_Factor_Kinase"/>
</dbReference>
<name>A0A0F7ZQS8_9HYPO</name>
<feature type="chain" id="PRO_5002526210" description="Sulfatase-modifying factor enzyme-like domain-containing protein" evidence="2">
    <location>
        <begin position="20"/>
        <end position="445"/>
    </location>
</feature>
<sequence>MLFRVSLSALLLVVGSVTAQTTPASTSEVHAKLFELSEVLRWHGTTRTTYRAVEPAARAAHSTLRSISASNPRAVPRSKEYLETLGRLVSESQFLVELSRSKDYKPGFYDAANFLTSAMNEWHHTIRVMIANLERPSTYRAPRPRSKTGGSKVSKTTRPGTQFRDWDKGPTMVVIPTGSYMAGSTEAELKLWKVTPDKWSNEMPHRRVRISKPLAFSRTEVTLAQFEDFIRETNYKPRGGARWWDPEDRTQMVFNAKLDYRNPGFPQTPECPVVAITIQDARAYARWLSVVTGHTYRLPAEEEWEWAARGGTQTTFFWGNDVKHVNLWANTYDKTADDANHFQWPATNVTDGFAYTAPVASFRPNGYGLYDMIANAREYMEDSWVGYLGSSENDGSPHRGPAPFPVLRGAAWDYTVRNLRLNYRNPYYSSEVATNMFGIRLVREL</sequence>
<keyword evidence="5" id="KW-1185">Reference proteome</keyword>
<protein>
    <recommendedName>
        <fullName evidence="3">Sulfatase-modifying factor enzyme-like domain-containing protein</fullName>
    </recommendedName>
</protein>
<feature type="compositionally biased region" description="Polar residues" evidence="1">
    <location>
        <begin position="148"/>
        <end position="160"/>
    </location>
</feature>
<dbReference type="InterPro" id="IPR016187">
    <property type="entry name" value="CTDL_fold"/>
</dbReference>
<dbReference type="PANTHER" id="PTHR23150:SF19">
    <property type="entry name" value="FORMYLGLYCINE-GENERATING ENZYME"/>
    <property type="match status" value="1"/>
</dbReference>
<dbReference type="Pfam" id="PF03781">
    <property type="entry name" value="FGE-sulfatase"/>
    <property type="match status" value="1"/>
</dbReference>
<evidence type="ECO:0000313" key="5">
    <source>
        <dbReference type="Proteomes" id="UP000054481"/>
    </source>
</evidence>
<proteinExistence type="predicted"/>
<dbReference type="Proteomes" id="UP000054481">
    <property type="component" value="Unassembled WGS sequence"/>
</dbReference>
<accession>A0A0F7ZQS8</accession>
<evidence type="ECO:0000259" key="3">
    <source>
        <dbReference type="Pfam" id="PF03781"/>
    </source>
</evidence>
<dbReference type="AlphaFoldDB" id="A0A0F7ZQS8"/>
<dbReference type="PANTHER" id="PTHR23150">
    <property type="entry name" value="SULFATASE MODIFYING FACTOR 1, 2"/>
    <property type="match status" value="1"/>
</dbReference>
<dbReference type="GO" id="GO:0120147">
    <property type="term" value="F:formylglycine-generating oxidase activity"/>
    <property type="evidence" value="ECO:0007669"/>
    <property type="project" value="TreeGrafter"/>
</dbReference>
<dbReference type="InterPro" id="IPR042095">
    <property type="entry name" value="SUMF_sf"/>
</dbReference>
<evidence type="ECO:0000313" key="4">
    <source>
        <dbReference type="EMBL" id="KJZ68388.1"/>
    </source>
</evidence>
<dbReference type="Gene3D" id="3.90.1580.10">
    <property type="entry name" value="paralog of FGE (formylglycine-generating enzyme)"/>
    <property type="match status" value="1"/>
</dbReference>
<keyword evidence="2" id="KW-0732">Signal</keyword>
<dbReference type="EMBL" id="KQ030910">
    <property type="protein sequence ID" value="KJZ68388.1"/>
    <property type="molecule type" value="Genomic_DNA"/>
</dbReference>
<gene>
    <name evidence="4" type="ORF">HIM_12219</name>
</gene>
<feature type="region of interest" description="Disordered" evidence="1">
    <location>
        <begin position="137"/>
        <end position="168"/>
    </location>
</feature>
<dbReference type="OrthoDB" id="659at2759"/>